<reference evidence="1" key="2">
    <citation type="submission" date="2013-05" db="EMBL/GenBank/DDBJ databases">
        <authorList>
            <person name="Carter J.-M."/>
            <person name="Baker S.C."/>
            <person name="Pink R."/>
            <person name="Carter D.R.F."/>
            <person name="Collins A."/>
            <person name="Tomlin J."/>
            <person name="Gibbs M."/>
            <person name="Breuker C.J."/>
        </authorList>
    </citation>
    <scope>NUCLEOTIDE SEQUENCE</scope>
    <source>
        <tissue evidence="1">Ovary</tissue>
    </source>
</reference>
<protein>
    <submittedName>
        <fullName evidence="1">Uncharacterized protein</fullName>
    </submittedName>
</protein>
<accession>S4P082</accession>
<dbReference type="AlphaFoldDB" id="S4P082"/>
<reference evidence="1" key="1">
    <citation type="journal article" date="2013" name="BMC Genomics">
        <title>Unscrambling butterfly oogenesis.</title>
        <authorList>
            <person name="Carter J.M."/>
            <person name="Baker S.C."/>
            <person name="Pink R."/>
            <person name="Carter D.R."/>
            <person name="Collins A."/>
            <person name="Tomlin J."/>
            <person name="Gibbs M."/>
            <person name="Breuker C.J."/>
        </authorList>
    </citation>
    <scope>NUCLEOTIDE SEQUENCE</scope>
    <source>
        <tissue evidence="1">Ovary</tissue>
    </source>
</reference>
<organism evidence="1">
    <name type="scientific">Pararge aegeria</name>
    <name type="common">speckled wood butterfly</name>
    <dbReference type="NCBI Taxonomy" id="116150"/>
    <lineage>
        <taxon>Eukaryota</taxon>
        <taxon>Metazoa</taxon>
        <taxon>Ecdysozoa</taxon>
        <taxon>Arthropoda</taxon>
        <taxon>Hexapoda</taxon>
        <taxon>Insecta</taxon>
        <taxon>Pterygota</taxon>
        <taxon>Neoptera</taxon>
        <taxon>Endopterygota</taxon>
        <taxon>Lepidoptera</taxon>
        <taxon>Glossata</taxon>
        <taxon>Ditrysia</taxon>
        <taxon>Papilionoidea</taxon>
        <taxon>Nymphalidae</taxon>
        <taxon>Satyrinae</taxon>
        <taxon>Satyrini</taxon>
        <taxon>Parargina</taxon>
        <taxon>Pararge</taxon>
    </lineage>
</organism>
<proteinExistence type="predicted"/>
<sequence length="70" mass="8651">MSFLYKIGEHFNCHSLMHLCEDVRFATCRDRNDFQRIRRCRRFLLPIYCYSTMPRLGSQIFTTLFKYEHH</sequence>
<name>S4P082_9NEOP</name>
<dbReference type="EMBL" id="GAIX01007789">
    <property type="protein sequence ID" value="JAA84771.1"/>
    <property type="molecule type" value="Transcribed_RNA"/>
</dbReference>
<evidence type="ECO:0000313" key="1">
    <source>
        <dbReference type="EMBL" id="JAA84771.1"/>
    </source>
</evidence>